<evidence type="ECO:0000256" key="5">
    <source>
        <dbReference type="PIRSR" id="PIRSR001430-1"/>
    </source>
</evidence>
<dbReference type="AlphaFoldDB" id="D6GRC0"/>
<proteinExistence type="inferred from homology"/>
<evidence type="ECO:0000256" key="3">
    <source>
        <dbReference type="ARBA" id="ARBA00023235"/>
    </source>
</evidence>
<comment type="similarity">
    <text evidence="1 4 7">Belongs to the tRNA pseudouridine synthase TruA family.</text>
</comment>
<dbReference type="Gene3D" id="3.30.70.660">
    <property type="entry name" value="Pseudouridine synthase I, catalytic domain, C-terminal subdomain"/>
    <property type="match status" value="1"/>
</dbReference>
<dbReference type="InterPro" id="IPR020103">
    <property type="entry name" value="PsdUridine_synth_cat_dom_sf"/>
</dbReference>
<dbReference type="CDD" id="cd02570">
    <property type="entry name" value="PseudoU_synth_EcTruA"/>
    <property type="match status" value="1"/>
</dbReference>
<dbReference type="NCBIfam" id="TIGR00071">
    <property type="entry name" value="hisT_truA"/>
    <property type="match status" value="1"/>
</dbReference>
<dbReference type="Pfam" id="PF01416">
    <property type="entry name" value="PseudoU_synth_1"/>
    <property type="match status" value="2"/>
</dbReference>
<keyword evidence="2 4" id="KW-0819">tRNA processing</keyword>
<dbReference type="InterPro" id="IPR001406">
    <property type="entry name" value="PsdUridine_synth_TruA"/>
</dbReference>
<dbReference type="HAMAP" id="MF_00171">
    <property type="entry name" value="TruA"/>
    <property type="match status" value="1"/>
</dbReference>
<feature type="binding site" evidence="4 6">
    <location>
        <position position="111"/>
    </location>
    <ligand>
        <name>substrate</name>
    </ligand>
</feature>
<dbReference type="RefSeq" id="WP_014262167.1">
    <property type="nucleotide sequence ID" value="NC_016630.1"/>
</dbReference>
<dbReference type="PANTHER" id="PTHR11142:SF0">
    <property type="entry name" value="TRNA PSEUDOURIDINE SYNTHASE-LIKE 1"/>
    <property type="match status" value="1"/>
</dbReference>
<organism evidence="9 10">
    <name type="scientific">Filifactor alocis (strain ATCC 35896 / CCUG 47790 / D40 B5)</name>
    <name type="common">Fusobacterium alocis</name>
    <dbReference type="NCBI Taxonomy" id="546269"/>
    <lineage>
        <taxon>Bacteria</taxon>
        <taxon>Bacillati</taxon>
        <taxon>Bacillota</taxon>
        <taxon>Clostridia</taxon>
        <taxon>Peptostreptococcales</taxon>
        <taxon>Filifactoraceae</taxon>
        <taxon>Filifactor</taxon>
    </lineage>
</organism>
<feature type="active site" description="Nucleophile" evidence="4 5">
    <location>
        <position position="53"/>
    </location>
</feature>
<keyword evidence="3 4" id="KW-0413">Isomerase</keyword>
<dbReference type="PIRSF" id="PIRSF001430">
    <property type="entry name" value="tRNA_psdUrid_synth"/>
    <property type="match status" value="1"/>
</dbReference>
<evidence type="ECO:0000256" key="1">
    <source>
        <dbReference type="ARBA" id="ARBA00009375"/>
    </source>
</evidence>
<dbReference type="InterPro" id="IPR020097">
    <property type="entry name" value="PsdUridine_synth_TruA_a/b_dom"/>
</dbReference>
<dbReference type="EC" id="5.4.99.12" evidence="4"/>
<dbReference type="InterPro" id="IPR020095">
    <property type="entry name" value="PsdUridine_synth_TruA_C"/>
</dbReference>
<accession>D6GRC0</accession>
<feature type="domain" description="Pseudouridine synthase I TruA alpha/beta" evidence="8">
    <location>
        <begin position="148"/>
        <end position="244"/>
    </location>
</feature>
<keyword evidence="10" id="KW-1185">Reference proteome</keyword>
<dbReference type="EMBL" id="CP002390">
    <property type="protein sequence ID" value="EFE28211.1"/>
    <property type="molecule type" value="Genomic_DNA"/>
</dbReference>
<dbReference type="FunFam" id="3.30.70.580:FF:000001">
    <property type="entry name" value="tRNA pseudouridine synthase A"/>
    <property type="match status" value="1"/>
</dbReference>
<gene>
    <name evidence="4 9" type="primary">truA</name>
    <name evidence="9" type="ordered locus">HMPREF0389_00125</name>
</gene>
<dbReference type="GO" id="GO:0003723">
    <property type="term" value="F:RNA binding"/>
    <property type="evidence" value="ECO:0007669"/>
    <property type="project" value="InterPro"/>
</dbReference>
<dbReference type="SUPFAM" id="SSF55120">
    <property type="entry name" value="Pseudouridine synthase"/>
    <property type="match status" value="1"/>
</dbReference>
<evidence type="ECO:0000256" key="6">
    <source>
        <dbReference type="PIRSR" id="PIRSR001430-2"/>
    </source>
</evidence>
<evidence type="ECO:0000313" key="9">
    <source>
        <dbReference type="EMBL" id="EFE28211.1"/>
    </source>
</evidence>
<evidence type="ECO:0000259" key="8">
    <source>
        <dbReference type="Pfam" id="PF01416"/>
    </source>
</evidence>
<comment type="subunit">
    <text evidence="4">Homodimer.</text>
</comment>
<dbReference type="Proteomes" id="UP000007468">
    <property type="component" value="Chromosome"/>
</dbReference>
<dbReference type="GO" id="GO:0160147">
    <property type="term" value="F:tRNA pseudouridine(38-40) synthase activity"/>
    <property type="evidence" value="ECO:0007669"/>
    <property type="project" value="UniProtKB-EC"/>
</dbReference>
<evidence type="ECO:0000256" key="7">
    <source>
        <dbReference type="RuleBase" id="RU003792"/>
    </source>
</evidence>
<name>D6GRC0_FILAD</name>
<dbReference type="eggNOG" id="COG0101">
    <property type="taxonomic scope" value="Bacteria"/>
</dbReference>
<evidence type="ECO:0000313" key="10">
    <source>
        <dbReference type="Proteomes" id="UP000007468"/>
    </source>
</evidence>
<dbReference type="InterPro" id="IPR020094">
    <property type="entry name" value="TruA/RsuA/RluB/E/F_N"/>
</dbReference>
<dbReference type="Gene3D" id="3.30.70.580">
    <property type="entry name" value="Pseudouridine synthase I, catalytic domain, N-terminal subdomain"/>
    <property type="match status" value="1"/>
</dbReference>
<sequence length="244" mass="27610">MNQNILLKIQYIGTNYCGWQKQNNGKSIQQEIERAICEVTGKQVNLTGSGRTDSGVHALGQVANFVIDTTIPVEKIKYAINYYLPDDIRIIESKAVEDSFHARYSSKKKTYCYRINMNEIESPFEKNRSYFVGKELDLSKMKEQSKFLMGEHDFAAFQSEGSSVKTTVRTIYSLEINCINNIAEIHIIGNGFLYNMVRIIAGTLIEIGKGKDYSIVDILNTKQRENAGPTAPACGLFMEKVEYD</sequence>
<evidence type="ECO:0000256" key="4">
    <source>
        <dbReference type="HAMAP-Rule" id="MF_00171"/>
    </source>
</evidence>
<reference evidence="10" key="1">
    <citation type="submission" date="2010-12" db="EMBL/GenBank/DDBJ databases">
        <title>The genome sequence of Filifactor alocis strain ATCC 35896.</title>
        <authorList>
            <consortium name="The Broad Institute Genome Sequencing Platform"/>
            <person name="Ward D."/>
            <person name="Earl A."/>
            <person name="Feldgarden M."/>
            <person name="Young S.K."/>
            <person name="Gargeya S."/>
            <person name="Zeng Q."/>
            <person name="Alvarado L."/>
            <person name="Berlin A."/>
            <person name="Bochicchio J."/>
            <person name="Chapman S.B."/>
            <person name="Chen Z."/>
            <person name="Freedman E."/>
            <person name="Gellesch M."/>
            <person name="Goldberg J."/>
            <person name="Griggs A."/>
            <person name="Gujja S."/>
            <person name="Heilman E."/>
            <person name="Heiman D."/>
            <person name="Howarth C."/>
            <person name="Mehta T."/>
            <person name="Neiman D."/>
            <person name="Pearson M."/>
            <person name="Roberts A."/>
            <person name="Saif S."/>
            <person name="Shea T."/>
            <person name="Shenoy N."/>
            <person name="Sisk P."/>
            <person name="Stolte C."/>
            <person name="Sykes S."/>
            <person name="White J."/>
            <person name="Yandava C."/>
            <person name="Izard J."/>
            <person name="Blanton J.M."/>
            <person name="Baranova O.V."/>
            <person name="Tanner A.C."/>
            <person name="Dewhirst F.E."/>
            <person name="Haas B."/>
            <person name="Nusbaum C."/>
            <person name="Birren B."/>
        </authorList>
    </citation>
    <scope>NUCLEOTIDE SEQUENCE [LARGE SCALE GENOMIC DNA]</scope>
    <source>
        <strain evidence="10">ATCC 35896 / D40 B5</strain>
    </source>
</reference>
<protein>
    <recommendedName>
        <fullName evidence="4">tRNA pseudouridine synthase A</fullName>
        <ecNumber evidence="4">5.4.99.12</ecNumber>
    </recommendedName>
    <alternativeName>
        <fullName evidence="4">tRNA pseudouridine(38-40) synthase</fullName>
    </alternativeName>
    <alternativeName>
        <fullName evidence="4">tRNA pseudouridylate synthase I</fullName>
    </alternativeName>
    <alternativeName>
        <fullName evidence="4">tRNA-uridine isomerase I</fullName>
    </alternativeName>
</protein>
<dbReference type="PANTHER" id="PTHR11142">
    <property type="entry name" value="PSEUDOURIDYLATE SYNTHASE"/>
    <property type="match status" value="1"/>
</dbReference>
<evidence type="ECO:0000256" key="2">
    <source>
        <dbReference type="ARBA" id="ARBA00022694"/>
    </source>
</evidence>
<dbReference type="PATRIC" id="fig|546269.5.peg.536"/>
<dbReference type="GO" id="GO:0031119">
    <property type="term" value="P:tRNA pseudouridine synthesis"/>
    <property type="evidence" value="ECO:0007669"/>
    <property type="project" value="UniProtKB-UniRule"/>
</dbReference>
<dbReference type="OrthoDB" id="9811823at2"/>
<feature type="domain" description="Pseudouridine synthase I TruA alpha/beta" evidence="8">
    <location>
        <begin position="10"/>
        <end position="105"/>
    </location>
</feature>
<comment type="caution">
    <text evidence="4">Lacks conserved residue(s) required for the propagation of feature annotation.</text>
</comment>
<dbReference type="KEGG" id="faa:HMPREF0389_00125"/>
<comment type="catalytic activity">
    <reaction evidence="4 7">
        <text>uridine(38/39/40) in tRNA = pseudouridine(38/39/40) in tRNA</text>
        <dbReference type="Rhea" id="RHEA:22376"/>
        <dbReference type="Rhea" id="RHEA-COMP:10085"/>
        <dbReference type="Rhea" id="RHEA-COMP:10087"/>
        <dbReference type="ChEBI" id="CHEBI:65314"/>
        <dbReference type="ChEBI" id="CHEBI:65315"/>
        <dbReference type="EC" id="5.4.99.12"/>
    </reaction>
</comment>
<comment type="function">
    <text evidence="4">Formation of pseudouridine at positions 38, 39 and 40 in the anticodon stem and loop of transfer RNAs.</text>
</comment>
<dbReference type="STRING" id="546269.HMPREF0389_00125"/>